<feature type="compositionally biased region" description="Polar residues" evidence="2">
    <location>
        <begin position="534"/>
        <end position="546"/>
    </location>
</feature>
<dbReference type="SUPFAM" id="SSF57667">
    <property type="entry name" value="beta-beta-alpha zinc fingers"/>
    <property type="match status" value="1"/>
</dbReference>
<feature type="compositionally biased region" description="Basic residues" evidence="2">
    <location>
        <begin position="1"/>
        <end position="10"/>
    </location>
</feature>
<feature type="domain" description="C2H2-type" evidence="3">
    <location>
        <begin position="585"/>
        <end position="613"/>
    </location>
</feature>
<feature type="region of interest" description="Disordered" evidence="2">
    <location>
        <begin position="433"/>
        <end position="507"/>
    </location>
</feature>
<evidence type="ECO:0000256" key="1">
    <source>
        <dbReference type="PROSITE-ProRule" id="PRU00042"/>
    </source>
</evidence>
<keyword evidence="1" id="KW-0863">Zinc-finger</keyword>
<dbReference type="OrthoDB" id="10066279at2759"/>
<feature type="compositionally biased region" description="Basic residues" evidence="2">
    <location>
        <begin position="469"/>
        <end position="478"/>
    </location>
</feature>
<accession>A0A1J1I9J5</accession>
<organism evidence="4 5">
    <name type="scientific">Clunio marinus</name>
    <dbReference type="NCBI Taxonomy" id="568069"/>
    <lineage>
        <taxon>Eukaryota</taxon>
        <taxon>Metazoa</taxon>
        <taxon>Ecdysozoa</taxon>
        <taxon>Arthropoda</taxon>
        <taxon>Hexapoda</taxon>
        <taxon>Insecta</taxon>
        <taxon>Pterygota</taxon>
        <taxon>Neoptera</taxon>
        <taxon>Endopterygota</taxon>
        <taxon>Diptera</taxon>
        <taxon>Nematocera</taxon>
        <taxon>Chironomoidea</taxon>
        <taxon>Chironomidae</taxon>
        <taxon>Clunio</taxon>
    </lineage>
</organism>
<feature type="region of interest" description="Disordered" evidence="2">
    <location>
        <begin position="534"/>
        <end position="557"/>
    </location>
</feature>
<name>A0A1J1I9J5_9DIPT</name>
<keyword evidence="1" id="KW-0479">Metal-binding</keyword>
<dbReference type="PANTHER" id="PTHR21020:SF0">
    <property type="entry name" value="ZINC FINGER PROTEIN 800"/>
    <property type="match status" value="1"/>
</dbReference>
<gene>
    <name evidence="4" type="ORF">CLUMA_CG008583</name>
</gene>
<sequence>MNKVKGKNRHSNQESESDESNQTTPALDLSLMRKPIATSVTGFEEVLRAYEAGTNELRKLLSRECDLIYECKVCRNIFRSLTNFISHKRVYCRSSFNASDHFHFRDNGFQVQDISTIIQAEQEINNNPNGAAGILPGADDKSKDLSGIVERLLWKQHQSRTSNLNDFYDQIHTSKKVNHDDSMSSSQKSQTLKLNRVNDSDIAVYQSLHLDNDNSNMKDEINEVHKMLTKSNTVLGPDGKVLNLFTSIDKDGSQQSTTQELSLKCQVCNLPFETEKTLKLHLELKHLPSTYVYQCPSCSQKFSSSAAVIKHLSNDHKKNNRRIRLMRDNIIKKRIRADEVISKPPVMNRELQKLQQSNGDGVNDETGDWNTNDLSGDYQNDSYICPSCFKKFDRKAVYTSHVQACSDAKCREKVKLKKRKAKEETKIKQLLEFEEANSNGSEQSALEPIPTPLPEMITTQPEPDPNTTNKRKRKRTSKVKKDEIEVKPPPTAVQHEESTSVDWNLDDEEEKKKLENIKKEIIEDDYKRVQESLNSSLNDSTVANTSGEHDDDDDDEDRGLVIDEKATEGDDGVGANNGGVTGESFKCPQCDKVFDTDDKLKYHLNTYHSRQKRFKCKLCEYQGYRKKDTINHLNYVHNVNGEKESLENYMESAMKAVDEESLAKQNELKKNQLKIKRRMAREKLKMNGMKEEPSVVETKSEIVKDEPPVEIKIEFKQPAAVKVTEESPKVSPPKIRRKSLHTSILIPPKTDSPDDVMKLPKMFIKTKVESDDDKEKEKNKERKKKRSSLRSDRHQSNNNQAGQSLLNIGKYGKVLKRSPNSDSKDSTTQRPIRNRKQPVRKDFLYDLSDLLKKDADAHREQLLQTATLGCKRELRKRTMSTHTRETPGLSSFDETPKTEKQQPMSTPTLTTQTPNNDEVEVASNVKFNKDPRTRRMSVFTPPTRSMYPPLPRSPIYKPPPEPTISNPNAGAAYKLALREFNAHRASLYEPKFHWSICFDQQSKKSTFSPPSVVASTPVRSAASSILQKLSGKVEEPFSLLPVSTSTTTKNSDEKFNAEQL</sequence>
<dbReference type="InterPro" id="IPR036236">
    <property type="entry name" value="Znf_C2H2_sf"/>
</dbReference>
<keyword evidence="1" id="KW-0862">Zinc</keyword>
<reference evidence="4 5" key="1">
    <citation type="submission" date="2015-04" db="EMBL/GenBank/DDBJ databases">
        <authorList>
            <person name="Syromyatnikov M.Y."/>
            <person name="Popov V.N."/>
        </authorList>
    </citation>
    <scope>NUCLEOTIDE SEQUENCE [LARGE SCALE GENOMIC DNA]</scope>
</reference>
<feature type="compositionally biased region" description="Polar residues" evidence="2">
    <location>
        <begin position="901"/>
        <end position="915"/>
    </location>
</feature>
<dbReference type="PROSITE" id="PS00028">
    <property type="entry name" value="ZINC_FINGER_C2H2_1"/>
    <property type="match status" value="2"/>
</dbReference>
<dbReference type="EMBL" id="CVRI01000040">
    <property type="protein sequence ID" value="CRK95105.1"/>
    <property type="molecule type" value="Genomic_DNA"/>
</dbReference>
<dbReference type="Pfam" id="PF00096">
    <property type="entry name" value="zf-C2H2"/>
    <property type="match status" value="1"/>
</dbReference>
<keyword evidence="5" id="KW-1185">Reference proteome</keyword>
<feature type="region of interest" description="Disordered" evidence="2">
    <location>
        <begin position="1"/>
        <end position="27"/>
    </location>
</feature>
<dbReference type="InterPro" id="IPR039149">
    <property type="entry name" value="ZNF800"/>
</dbReference>
<dbReference type="PANTHER" id="PTHR21020">
    <property type="entry name" value="ZINC FINGER PROTEIN 800"/>
    <property type="match status" value="1"/>
</dbReference>
<feature type="domain" description="C2H2-type" evidence="3">
    <location>
        <begin position="293"/>
        <end position="321"/>
    </location>
</feature>
<dbReference type="Proteomes" id="UP000183832">
    <property type="component" value="Unassembled WGS sequence"/>
</dbReference>
<proteinExistence type="predicted"/>
<dbReference type="GO" id="GO:0008270">
    <property type="term" value="F:zinc ion binding"/>
    <property type="evidence" value="ECO:0007669"/>
    <property type="project" value="UniProtKB-KW"/>
</dbReference>
<feature type="region of interest" description="Disordered" evidence="2">
    <location>
        <begin position="723"/>
        <end position="840"/>
    </location>
</feature>
<evidence type="ECO:0000256" key="2">
    <source>
        <dbReference type="SAM" id="MobiDB-lite"/>
    </source>
</evidence>
<feature type="region of interest" description="Disordered" evidence="2">
    <location>
        <begin position="1040"/>
        <end position="1060"/>
    </location>
</feature>
<dbReference type="Gene3D" id="3.30.160.60">
    <property type="entry name" value="Classic Zinc Finger"/>
    <property type="match status" value="2"/>
</dbReference>
<feature type="compositionally biased region" description="Basic and acidic residues" evidence="2">
    <location>
        <begin position="1050"/>
        <end position="1060"/>
    </location>
</feature>
<dbReference type="PROSITE" id="PS50157">
    <property type="entry name" value="ZINC_FINGER_C2H2_2"/>
    <property type="match status" value="2"/>
</dbReference>
<evidence type="ECO:0000313" key="4">
    <source>
        <dbReference type="EMBL" id="CRK95105.1"/>
    </source>
</evidence>
<evidence type="ECO:0000313" key="5">
    <source>
        <dbReference type="Proteomes" id="UP000183832"/>
    </source>
</evidence>
<feature type="compositionally biased region" description="Basic and acidic residues" evidence="2">
    <location>
        <begin position="766"/>
        <end position="780"/>
    </location>
</feature>
<dbReference type="AlphaFoldDB" id="A0A1J1I9J5"/>
<protein>
    <submittedName>
        <fullName evidence="4">CLUMA_CG008583, isoform A</fullName>
    </submittedName>
</protein>
<dbReference type="SMART" id="SM00355">
    <property type="entry name" value="ZnF_C2H2"/>
    <property type="match status" value="6"/>
</dbReference>
<dbReference type="InterPro" id="IPR013087">
    <property type="entry name" value="Znf_C2H2_type"/>
</dbReference>
<dbReference type="STRING" id="568069.A0A1J1I9J5"/>
<evidence type="ECO:0000259" key="3">
    <source>
        <dbReference type="PROSITE" id="PS50157"/>
    </source>
</evidence>
<feature type="compositionally biased region" description="Polar residues" evidence="2">
    <location>
        <begin position="796"/>
        <end position="806"/>
    </location>
</feature>
<feature type="region of interest" description="Disordered" evidence="2">
    <location>
        <begin position="877"/>
        <end position="915"/>
    </location>
</feature>